<reference evidence="1 2" key="1">
    <citation type="journal article" date="2020" name="bioRxiv">
        <title>Sequence and annotation of 42 cannabis genomes reveals extensive copy number variation in cannabinoid synthesis and pathogen resistance genes.</title>
        <authorList>
            <person name="Mckernan K.J."/>
            <person name="Helbert Y."/>
            <person name="Kane L.T."/>
            <person name="Ebling H."/>
            <person name="Zhang L."/>
            <person name="Liu B."/>
            <person name="Eaton Z."/>
            <person name="Mclaughlin S."/>
            <person name="Kingan S."/>
            <person name="Baybayan P."/>
            <person name="Concepcion G."/>
            <person name="Jordan M."/>
            <person name="Riva A."/>
            <person name="Barbazuk W."/>
            <person name="Harkins T."/>
        </authorList>
    </citation>
    <scope>NUCLEOTIDE SEQUENCE [LARGE SCALE GENOMIC DNA]</scope>
    <source>
        <strain evidence="2">cv. Jamaican Lion 4</strain>
        <tissue evidence="1">Leaf</tissue>
    </source>
</reference>
<dbReference type="EMBL" id="JAATIP010000033">
    <property type="protein sequence ID" value="KAF4388826.1"/>
    <property type="molecule type" value="Genomic_DNA"/>
</dbReference>
<name>A0A7J6H0T4_CANSA</name>
<organism evidence="1 2">
    <name type="scientific">Cannabis sativa</name>
    <name type="common">Hemp</name>
    <name type="synonym">Marijuana</name>
    <dbReference type="NCBI Taxonomy" id="3483"/>
    <lineage>
        <taxon>Eukaryota</taxon>
        <taxon>Viridiplantae</taxon>
        <taxon>Streptophyta</taxon>
        <taxon>Embryophyta</taxon>
        <taxon>Tracheophyta</taxon>
        <taxon>Spermatophyta</taxon>
        <taxon>Magnoliopsida</taxon>
        <taxon>eudicotyledons</taxon>
        <taxon>Gunneridae</taxon>
        <taxon>Pentapetalae</taxon>
        <taxon>rosids</taxon>
        <taxon>fabids</taxon>
        <taxon>Rosales</taxon>
        <taxon>Cannabaceae</taxon>
        <taxon>Cannabis</taxon>
    </lineage>
</organism>
<gene>
    <name evidence="1" type="ORF">F8388_019005</name>
</gene>
<proteinExistence type="predicted"/>
<feature type="non-terminal residue" evidence="1">
    <location>
        <position position="70"/>
    </location>
</feature>
<dbReference type="Proteomes" id="UP000525078">
    <property type="component" value="Unassembled WGS sequence"/>
</dbReference>
<protein>
    <submittedName>
        <fullName evidence="1">Uncharacterized protein</fullName>
    </submittedName>
</protein>
<dbReference type="InterPro" id="IPR055296">
    <property type="entry name" value="SRL2-like"/>
</dbReference>
<dbReference type="PANTHER" id="PTHR46087">
    <property type="entry name" value="PUTATIVE, EXPRESSED-RELATED"/>
    <property type="match status" value="1"/>
</dbReference>
<evidence type="ECO:0000313" key="1">
    <source>
        <dbReference type="EMBL" id="KAF4388826.1"/>
    </source>
</evidence>
<dbReference type="AlphaFoldDB" id="A0A7J6H0T4"/>
<dbReference type="PANTHER" id="PTHR46087:SF9">
    <property type="entry name" value="ARM REPEAT SUPERFAMILY PROTEIN"/>
    <property type="match status" value="1"/>
</dbReference>
<sequence length="70" mass="8240">MGAISRQAFPLCENLNFWCPKLHAKSRHHVKFYKKLIFGIFPPSQDEEPNDRKIGKLCEYALKKPLRILK</sequence>
<comment type="caution">
    <text evidence="1">The sequence shown here is derived from an EMBL/GenBank/DDBJ whole genome shotgun (WGS) entry which is preliminary data.</text>
</comment>
<evidence type="ECO:0000313" key="2">
    <source>
        <dbReference type="Proteomes" id="UP000525078"/>
    </source>
</evidence>
<accession>A0A7J6H0T4</accession>